<dbReference type="AlphaFoldDB" id="A0A8D8RNC3"/>
<protein>
    <submittedName>
        <fullName evidence="1">Uncharacterized protein</fullName>
    </submittedName>
</protein>
<organism evidence="1">
    <name type="scientific">Cacopsylla melanoneura</name>
    <dbReference type="NCBI Taxonomy" id="428564"/>
    <lineage>
        <taxon>Eukaryota</taxon>
        <taxon>Metazoa</taxon>
        <taxon>Ecdysozoa</taxon>
        <taxon>Arthropoda</taxon>
        <taxon>Hexapoda</taxon>
        <taxon>Insecta</taxon>
        <taxon>Pterygota</taxon>
        <taxon>Neoptera</taxon>
        <taxon>Paraneoptera</taxon>
        <taxon>Hemiptera</taxon>
        <taxon>Sternorrhyncha</taxon>
        <taxon>Psylloidea</taxon>
        <taxon>Psyllidae</taxon>
        <taxon>Psyllinae</taxon>
        <taxon>Cacopsylla</taxon>
    </lineage>
</organism>
<sequence length="111" mass="12431">MGVYGSSTIYCLPKSRDRIRRSPKLLVSSASTRVFGPKSTKVRAAKSSKIGDHRAGRGNIVKDTGIFLRAGFTQRGLIVSGNLYKKFYVCNNMNYIFCKSMHLNCIFVLFL</sequence>
<name>A0A8D8RNC3_9HEMI</name>
<dbReference type="EMBL" id="HBUF01173774">
    <property type="protein sequence ID" value="CAG6653461.1"/>
    <property type="molecule type" value="Transcribed_RNA"/>
</dbReference>
<evidence type="ECO:0000313" key="1">
    <source>
        <dbReference type="EMBL" id="CAG6653461.1"/>
    </source>
</evidence>
<proteinExistence type="predicted"/>
<reference evidence="1" key="1">
    <citation type="submission" date="2021-05" db="EMBL/GenBank/DDBJ databases">
        <authorList>
            <person name="Alioto T."/>
            <person name="Alioto T."/>
            <person name="Gomez Garrido J."/>
        </authorList>
    </citation>
    <scope>NUCLEOTIDE SEQUENCE</scope>
</reference>
<accession>A0A8D8RNC3</accession>